<name>A0A8I6TEZ7_CIMLE</name>
<dbReference type="PANTHER" id="PTHR11963:SF25">
    <property type="entry name" value="CYTOSOL AMINOPEPTIDASE"/>
    <property type="match status" value="1"/>
</dbReference>
<dbReference type="Pfam" id="PF02789">
    <property type="entry name" value="Peptidase_M17_N"/>
    <property type="match status" value="1"/>
</dbReference>
<comment type="catalytic activity">
    <reaction evidence="13">
        <text>S-benzyl-L-cysteinylglycine + H2O = S-benzyl-L-cysteine + glycine</text>
        <dbReference type="Rhea" id="RHEA:62568"/>
        <dbReference type="ChEBI" id="CHEBI:15377"/>
        <dbReference type="ChEBI" id="CHEBI:57305"/>
        <dbReference type="ChEBI" id="CHEBI:145802"/>
        <dbReference type="ChEBI" id="CHEBI:145803"/>
    </reaction>
    <physiologicalReaction direction="left-to-right" evidence="13">
        <dbReference type="Rhea" id="RHEA:62569"/>
    </physiologicalReaction>
</comment>
<evidence type="ECO:0000256" key="10">
    <source>
        <dbReference type="ARBA" id="ARBA00030997"/>
    </source>
</evidence>
<keyword evidence="5" id="KW-0378">Hydrolase</keyword>
<dbReference type="Gene3D" id="3.40.630.10">
    <property type="entry name" value="Zn peptidases"/>
    <property type="match status" value="1"/>
</dbReference>
<evidence type="ECO:0000256" key="11">
    <source>
        <dbReference type="ARBA" id="ARBA00031564"/>
    </source>
</evidence>
<dbReference type="EC" id="3.4.13.23" evidence="7"/>
<dbReference type="GO" id="GO:0006508">
    <property type="term" value="P:proteolysis"/>
    <property type="evidence" value="ECO:0007669"/>
    <property type="project" value="UniProtKB-KW"/>
</dbReference>
<dbReference type="PRINTS" id="PR00481">
    <property type="entry name" value="LAMNOPPTDASE"/>
</dbReference>
<dbReference type="PANTHER" id="PTHR11963">
    <property type="entry name" value="LEUCINE AMINOPEPTIDASE-RELATED"/>
    <property type="match status" value="1"/>
</dbReference>
<feature type="domain" description="Cytosol aminopeptidase" evidence="15">
    <location>
        <begin position="205"/>
        <end position="514"/>
    </location>
</feature>
<comment type="catalytic activity">
    <reaction evidence="14">
        <text>L-cysteinylglycine + H2O = L-cysteine + glycine</text>
        <dbReference type="Rhea" id="RHEA:28783"/>
        <dbReference type="ChEBI" id="CHEBI:15377"/>
        <dbReference type="ChEBI" id="CHEBI:35235"/>
        <dbReference type="ChEBI" id="CHEBI:57305"/>
        <dbReference type="ChEBI" id="CHEBI:61694"/>
    </reaction>
    <physiologicalReaction direction="left-to-right" evidence="14">
        <dbReference type="Rhea" id="RHEA:28784"/>
    </physiologicalReaction>
</comment>
<dbReference type="GeneID" id="106664164"/>
<evidence type="ECO:0000256" key="2">
    <source>
        <dbReference type="ARBA" id="ARBA00014190"/>
    </source>
</evidence>
<dbReference type="SUPFAM" id="SSF52949">
    <property type="entry name" value="Macro domain-like"/>
    <property type="match status" value="1"/>
</dbReference>
<dbReference type="OrthoDB" id="412814at2759"/>
<dbReference type="KEGG" id="clec:106664164"/>
<dbReference type="EnsemblMetazoa" id="XM_014389621.2">
    <property type="protein sequence ID" value="XP_014245107.1"/>
    <property type="gene ID" value="LOC106664164"/>
</dbReference>
<dbReference type="InterPro" id="IPR011356">
    <property type="entry name" value="Leucine_aapep/pepB"/>
</dbReference>
<evidence type="ECO:0000313" key="18">
    <source>
        <dbReference type="Proteomes" id="UP000494040"/>
    </source>
</evidence>
<proteinExistence type="inferred from homology"/>
<evidence type="ECO:0000259" key="16">
    <source>
        <dbReference type="Pfam" id="PF02789"/>
    </source>
</evidence>
<dbReference type="GO" id="GO:0070006">
    <property type="term" value="F:metalloaminopeptidase activity"/>
    <property type="evidence" value="ECO:0007669"/>
    <property type="project" value="InterPro"/>
</dbReference>
<evidence type="ECO:0000256" key="3">
    <source>
        <dbReference type="ARBA" id="ARBA00022438"/>
    </source>
</evidence>
<dbReference type="SUPFAM" id="SSF53187">
    <property type="entry name" value="Zn-dependent exopeptidases"/>
    <property type="match status" value="1"/>
</dbReference>
<evidence type="ECO:0000256" key="5">
    <source>
        <dbReference type="ARBA" id="ARBA00022801"/>
    </source>
</evidence>
<comment type="catalytic activity">
    <reaction evidence="6">
        <text>an S-substituted L-cysteinylglycine + H2O = an S-substituted L-cysteine + glycine</text>
        <dbReference type="Rhea" id="RHEA:60444"/>
        <dbReference type="ChEBI" id="CHEBI:15377"/>
        <dbReference type="ChEBI" id="CHEBI:57305"/>
        <dbReference type="ChEBI" id="CHEBI:58717"/>
        <dbReference type="ChEBI" id="CHEBI:143103"/>
        <dbReference type="EC" id="3.4.13.23"/>
    </reaction>
    <physiologicalReaction direction="left-to-right" evidence="6">
        <dbReference type="Rhea" id="RHEA:60445"/>
    </physiologicalReaction>
</comment>
<accession>A0A8I6TEZ7</accession>
<dbReference type="Proteomes" id="UP000494040">
    <property type="component" value="Unassembled WGS sequence"/>
</dbReference>
<evidence type="ECO:0000256" key="6">
    <source>
        <dbReference type="ARBA" id="ARBA00023511"/>
    </source>
</evidence>
<evidence type="ECO:0000256" key="9">
    <source>
        <dbReference type="ARBA" id="ARBA00030930"/>
    </source>
</evidence>
<reference evidence="17" key="1">
    <citation type="submission" date="2022-01" db="UniProtKB">
        <authorList>
            <consortium name="EnsemblMetazoa"/>
        </authorList>
    </citation>
    <scope>IDENTIFICATION</scope>
</reference>
<dbReference type="OMA" id="HTESFNT"/>
<dbReference type="RefSeq" id="XP_014245107.1">
    <property type="nucleotide sequence ID" value="XM_014389621.2"/>
</dbReference>
<evidence type="ECO:0000256" key="4">
    <source>
        <dbReference type="ARBA" id="ARBA00022670"/>
    </source>
</evidence>
<keyword evidence="4" id="KW-0645">Protease</keyword>
<dbReference type="Pfam" id="PF00883">
    <property type="entry name" value="Peptidase_M17"/>
    <property type="match status" value="1"/>
</dbReference>
<dbReference type="InterPro" id="IPR008283">
    <property type="entry name" value="Peptidase_M17_N"/>
</dbReference>
<organism evidence="17 18">
    <name type="scientific">Cimex lectularius</name>
    <name type="common">Bed bug</name>
    <name type="synonym">Acanthia lectularia</name>
    <dbReference type="NCBI Taxonomy" id="79782"/>
    <lineage>
        <taxon>Eukaryota</taxon>
        <taxon>Metazoa</taxon>
        <taxon>Ecdysozoa</taxon>
        <taxon>Arthropoda</taxon>
        <taxon>Hexapoda</taxon>
        <taxon>Insecta</taxon>
        <taxon>Pterygota</taxon>
        <taxon>Neoptera</taxon>
        <taxon>Paraneoptera</taxon>
        <taxon>Hemiptera</taxon>
        <taxon>Heteroptera</taxon>
        <taxon>Panheteroptera</taxon>
        <taxon>Cimicomorpha</taxon>
        <taxon>Cimicidae</taxon>
        <taxon>Cimex</taxon>
    </lineage>
</organism>
<dbReference type="AlphaFoldDB" id="A0A8I6TEZ7"/>
<comment type="similarity">
    <text evidence="1">Belongs to the peptidase M17 family.</text>
</comment>
<evidence type="ECO:0000256" key="8">
    <source>
        <dbReference type="ARBA" id="ARBA00029605"/>
    </source>
</evidence>
<sequence>MFRLLNKLKFHRVKVPCLPTPFTRQPVRYNMCGGGMIEDTGLILGCYCDYHFPKAIELTETSKLFNIEIEGRLSEALKATGPTPKEGEYRIIYNLHPLYSAIAVVGLGEGCYTYNDMEEMDEYKEVVRIASSVGARALQEIRVRTVHTESFNTAESAAEGTSMGVWMFQELKNPNKHQTIPRLELYGSCDYTGWQIGLQKGAAQNLARQLAETPPNIMTPIGFAQGAVDILTKAGISVEVKVKQWAKIMDMNAYLASASGSCEPPVFLELSYYGCEADVPPLILIGKGVTFNSGGLCLKQCEDMGVMRGDMSGAAIVVGAMRAASALNLPLNIRGLIPLLENMPGNCALKAGDIVRAKNGKTILVEDTDFDARLALADTMSYAGNYNPKAIVDIGTTSSNTIHGLGRGATIGFSNNDIMFESMRISGMHTGDRVWRFPLWKFYQYKLQNPFADTADTWVSRNYSDPCAAAAFLGEFLPLGTDWIHLDIFGTFTTDNEIPYLRKGMSGRPVRTIVEFLAQQACQHNEAEVQATGGGHMTLSCAGGESESKKK</sequence>
<evidence type="ECO:0000256" key="12">
    <source>
        <dbReference type="ARBA" id="ARBA00045966"/>
    </source>
</evidence>
<evidence type="ECO:0000313" key="17">
    <source>
        <dbReference type="EnsemblMetazoa" id="XP_014245107.1"/>
    </source>
</evidence>
<keyword evidence="3" id="KW-0031">Aminopeptidase</keyword>
<dbReference type="InterPro" id="IPR043472">
    <property type="entry name" value="Macro_dom-like"/>
</dbReference>
<comment type="function">
    <text evidence="12">Cytosolic metallopeptidase that catalyzes the removal of unsubstituted N-terminal hydrophobic amino acids from various peptides. The presence of Zn(2+) ions is essential for the peptidase activity, and the association with other cofactors can modulate the substrate spectificity of the enzyme. For instance, in the presence of Mn(2+), it displays a specific Cys-Gly hydrolyzing activity of Cys-Gly-S-conjugates. Involved in the metabolism of glutathione and in the degradation of glutathione S-conjugates, which may play a role in the control of the cell redox status.</text>
</comment>
<keyword evidence="18" id="KW-1185">Reference proteome</keyword>
<feature type="domain" description="Peptidase M17 leucyl aminopeptidase N-terminal" evidence="16">
    <location>
        <begin position="55"/>
        <end position="173"/>
    </location>
</feature>
<protein>
    <recommendedName>
        <fullName evidence="2">Cytosol aminopeptidase</fullName>
        <ecNumber evidence="7">3.4.13.23</ecNumber>
    </recommendedName>
    <alternativeName>
        <fullName evidence="10">Cysteinylglycine-S-conjugate dipeptidase</fullName>
    </alternativeName>
    <alternativeName>
        <fullName evidence="11">Leucine aminopeptidase 3</fullName>
    </alternativeName>
    <alternativeName>
        <fullName evidence="9">Proline aminopeptidase</fullName>
    </alternativeName>
    <alternativeName>
        <fullName evidence="8">Prolyl aminopeptidase</fullName>
    </alternativeName>
</protein>
<dbReference type="InterPro" id="IPR000819">
    <property type="entry name" value="Peptidase_M17_C"/>
</dbReference>
<dbReference type="GO" id="GO:0030145">
    <property type="term" value="F:manganese ion binding"/>
    <property type="evidence" value="ECO:0007669"/>
    <property type="project" value="InterPro"/>
</dbReference>
<dbReference type="GO" id="GO:0005737">
    <property type="term" value="C:cytoplasm"/>
    <property type="evidence" value="ECO:0007669"/>
    <property type="project" value="InterPro"/>
</dbReference>
<dbReference type="Gene3D" id="3.40.220.10">
    <property type="entry name" value="Leucine Aminopeptidase, subunit E, domain 1"/>
    <property type="match status" value="1"/>
</dbReference>
<evidence type="ECO:0000256" key="1">
    <source>
        <dbReference type="ARBA" id="ARBA00009528"/>
    </source>
</evidence>
<evidence type="ECO:0000256" key="14">
    <source>
        <dbReference type="ARBA" id="ARBA00049107"/>
    </source>
</evidence>
<evidence type="ECO:0000259" key="15">
    <source>
        <dbReference type="Pfam" id="PF00883"/>
    </source>
</evidence>
<evidence type="ECO:0000256" key="13">
    <source>
        <dbReference type="ARBA" id="ARBA00047881"/>
    </source>
</evidence>
<evidence type="ECO:0000256" key="7">
    <source>
        <dbReference type="ARBA" id="ARBA00023625"/>
    </source>
</evidence>